<keyword evidence="6" id="KW-0732">Signal</keyword>
<keyword evidence="5" id="KW-0624">Polysaccharide degradation</keyword>
<dbReference type="InterPro" id="IPR003305">
    <property type="entry name" value="CenC_carb-bd"/>
</dbReference>
<dbReference type="Pfam" id="PF00331">
    <property type="entry name" value="Glyco_hydro_10"/>
    <property type="match status" value="1"/>
</dbReference>
<evidence type="ECO:0000256" key="6">
    <source>
        <dbReference type="SAM" id="SignalP"/>
    </source>
</evidence>
<dbReference type="Gene3D" id="2.60.120.260">
    <property type="entry name" value="Galactose-binding domain-like"/>
    <property type="match status" value="1"/>
</dbReference>
<proteinExistence type="inferred from homology"/>
<sequence length="838" mass="93731">MKTTILLAALLVQLGVCQEILINPGFEDPDLSAWKSWGFVMMSETDDVQEGKRAVRVTNRTANWQGPGQDLNITANGRYKFKSVVKQLNDLPGKMFQSLKMTISYTWASDASTDYYDIAGHSFITSSLGWFSLAGDFNAPQRPWTKARLYYQGNDAGIDYIVDAASMQVVPEDKNWKSDANARIERYRKGDLTINVSYPSNMNPSDIQVQVMHKRHTFGFGSLVNDDYIINPDYKQYQNLFYYMFNWATVGTFKWKFAKGTPDNPDYSFAVNSMNEVRKNGLKVRGHNMFWGVPQNVPDFAKQMNGTELNRTIQERIKFITGLTKGKLEHWDVNNELLHGQYFEETIGDPHYSQKMYKAVHKADPYARLFLNDYDVLAMGSNTDSYIDQALGFEADKTGLGGIGLQSHFRAFTQPDPTLLKQRLDKLALIGLPLWITELTLEADNEDARADWYEDALRMYFSHPSVHGVIFWGFWDQPGGNAHSSLVNGYNYYINKAGSRYLNLIKNEWSTRINRNLTSGPKISLRAFMGDYDLTVLYKGKHIYYETFSVDLYKDISIQIQDNPTEITIPTTVDPYAAVTAHPDISHKDEHVVGQASVKPNSGNNLTCETRWSGFSEIGDDKRVWAECPDDKILTGCASVLKDNDWHKDGEEIRMEGGKARCYATNGYRTFGPVQAVARCCKVDGLQCIYKSAGMSDVGIDDEAAITCQNDEFPLGCGSNTWVSSTDGAFPVNKSCIAQNDGTKLGVFVTGSCCKAPHMNCEVRWSLASGLLQGAVTNVTCQSGWTLTGCSAFSKYGRTAGSFINTLNGEVYCRAINGGDKYPGEEGVKAVATCCQIK</sequence>
<dbReference type="Proteomes" id="UP001347796">
    <property type="component" value="Unassembled WGS sequence"/>
</dbReference>
<feature type="domain" description="GH10" evidence="7">
    <location>
        <begin position="203"/>
        <end position="504"/>
    </location>
</feature>
<evidence type="ECO:0000313" key="8">
    <source>
        <dbReference type="EMBL" id="KAK6178716.1"/>
    </source>
</evidence>
<evidence type="ECO:0000256" key="2">
    <source>
        <dbReference type="ARBA" id="ARBA00022737"/>
    </source>
</evidence>
<evidence type="ECO:0000313" key="9">
    <source>
        <dbReference type="Proteomes" id="UP001347796"/>
    </source>
</evidence>
<dbReference type="PANTHER" id="PTHR31490:SF1">
    <property type="entry name" value="ENDO-1,4-BETA-XYLANASE 1"/>
    <property type="match status" value="1"/>
</dbReference>
<dbReference type="InterPro" id="IPR017853">
    <property type="entry name" value="GH"/>
</dbReference>
<feature type="chain" id="PRO_5042949525" description="GH10 domain-containing protein" evidence="6">
    <location>
        <begin position="18"/>
        <end position="838"/>
    </location>
</feature>
<dbReference type="SUPFAM" id="SSF51445">
    <property type="entry name" value="(Trans)glycosidases"/>
    <property type="match status" value="1"/>
</dbReference>
<dbReference type="InterPro" id="IPR044846">
    <property type="entry name" value="GH10"/>
</dbReference>
<dbReference type="AlphaFoldDB" id="A0AAN8JM95"/>
<evidence type="ECO:0000259" key="7">
    <source>
        <dbReference type="PROSITE" id="PS51760"/>
    </source>
</evidence>
<dbReference type="SUPFAM" id="SSF49785">
    <property type="entry name" value="Galactose-binding domain-like"/>
    <property type="match status" value="1"/>
</dbReference>
<dbReference type="EMBL" id="JAZGQO010000008">
    <property type="protein sequence ID" value="KAK6178716.1"/>
    <property type="molecule type" value="Genomic_DNA"/>
</dbReference>
<evidence type="ECO:0000256" key="1">
    <source>
        <dbReference type="ARBA" id="ARBA00007495"/>
    </source>
</evidence>
<dbReference type="GO" id="GO:0000272">
    <property type="term" value="P:polysaccharide catabolic process"/>
    <property type="evidence" value="ECO:0007669"/>
    <property type="project" value="UniProtKB-KW"/>
</dbReference>
<dbReference type="PANTHER" id="PTHR31490">
    <property type="entry name" value="GLYCOSYL HYDROLASE"/>
    <property type="match status" value="1"/>
</dbReference>
<dbReference type="Gene3D" id="2.60.120.690">
    <property type="entry name" value="Proprotein convertase subtilisin/kexin type 9"/>
    <property type="match status" value="1"/>
</dbReference>
<name>A0AAN8JM95_PATCE</name>
<organism evidence="8 9">
    <name type="scientific">Patella caerulea</name>
    <name type="common">Rayed Mediterranean limpet</name>
    <dbReference type="NCBI Taxonomy" id="87958"/>
    <lineage>
        <taxon>Eukaryota</taxon>
        <taxon>Metazoa</taxon>
        <taxon>Spiralia</taxon>
        <taxon>Lophotrochozoa</taxon>
        <taxon>Mollusca</taxon>
        <taxon>Gastropoda</taxon>
        <taxon>Patellogastropoda</taxon>
        <taxon>Patelloidea</taxon>
        <taxon>Patellidae</taxon>
        <taxon>Patella</taxon>
    </lineage>
</organism>
<accession>A0AAN8JM95</accession>
<comment type="similarity">
    <text evidence="1">Belongs to the glycosyl hydrolase 10 (cellulase F) family.</text>
</comment>
<reference evidence="8 9" key="1">
    <citation type="submission" date="2024-01" db="EMBL/GenBank/DDBJ databases">
        <title>The genome of the rayed Mediterranean limpet Patella caerulea (Linnaeus, 1758).</title>
        <authorList>
            <person name="Anh-Thu Weber A."/>
            <person name="Halstead-Nussloch G."/>
        </authorList>
    </citation>
    <scope>NUCLEOTIDE SEQUENCE [LARGE SCALE GENOMIC DNA]</scope>
    <source>
        <strain evidence="8">AATW-2023a</strain>
        <tissue evidence="8">Whole specimen</tissue>
    </source>
</reference>
<dbReference type="Pfam" id="PF02018">
    <property type="entry name" value="CBM_4_9"/>
    <property type="match status" value="1"/>
</dbReference>
<evidence type="ECO:0000256" key="3">
    <source>
        <dbReference type="ARBA" id="ARBA00022801"/>
    </source>
</evidence>
<keyword evidence="9" id="KW-1185">Reference proteome</keyword>
<dbReference type="GO" id="GO:0031176">
    <property type="term" value="F:endo-1,4-beta-xylanase activity"/>
    <property type="evidence" value="ECO:0007669"/>
    <property type="project" value="UniProtKB-ARBA"/>
</dbReference>
<dbReference type="InterPro" id="IPR008979">
    <property type="entry name" value="Galactose-bd-like_sf"/>
</dbReference>
<dbReference type="PROSITE" id="PS51760">
    <property type="entry name" value="GH10_2"/>
    <property type="match status" value="1"/>
</dbReference>
<dbReference type="InterPro" id="IPR041254">
    <property type="entry name" value="PCSK9_C1"/>
</dbReference>
<dbReference type="Gene3D" id="3.20.20.80">
    <property type="entry name" value="Glycosidases"/>
    <property type="match status" value="1"/>
</dbReference>
<comment type="caution">
    <text evidence="8">The sequence shown here is derived from an EMBL/GenBank/DDBJ whole genome shotgun (WGS) entry which is preliminary data.</text>
</comment>
<evidence type="ECO:0000256" key="5">
    <source>
        <dbReference type="ARBA" id="ARBA00023326"/>
    </source>
</evidence>
<gene>
    <name evidence="8" type="ORF">SNE40_011237</name>
</gene>
<keyword evidence="4" id="KW-0119">Carbohydrate metabolism</keyword>
<dbReference type="Pfam" id="PF18459">
    <property type="entry name" value="PCSK9_C1"/>
    <property type="match status" value="2"/>
</dbReference>
<feature type="signal peptide" evidence="6">
    <location>
        <begin position="1"/>
        <end position="17"/>
    </location>
</feature>
<dbReference type="SMART" id="SM00633">
    <property type="entry name" value="Glyco_10"/>
    <property type="match status" value="1"/>
</dbReference>
<protein>
    <recommendedName>
        <fullName evidence="7">GH10 domain-containing protein</fullName>
    </recommendedName>
</protein>
<keyword evidence="3" id="KW-0378">Hydrolase</keyword>
<evidence type="ECO:0000256" key="4">
    <source>
        <dbReference type="ARBA" id="ARBA00023277"/>
    </source>
</evidence>
<dbReference type="InterPro" id="IPR001000">
    <property type="entry name" value="GH10_dom"/>
</dbReference>
<keyword evidence="2" id="KW-0677">Repeat</keyword>